<feature type="transmembrane region" description="Helical" evidence="1">
    <location>
        <begin position="12"/>
        <end position="31"/>
    </location>
</feature>
<gene>
    <name evidence="2" type="ORF">FHR19_003416</name>
</gene>
<reference evidence="2 3" key="1">
    <citation type="submission" date="2020-08" db="EMBL/GenBank/DDBJ databases">
        <title>Genomic Encyclopedia of Type Strains, Phase IV (KMG-IV): sequencing the most valuable type-strain genomes for metagenomic binning, comparative biology and taxonomic classification.</title>
        <authorList>
            <person name="Goeker M."/>
        </authorList>
    </citation>
    <scope>NUCLEOTIDE SEQUENCE [LARGE SCALE GENOMIC DNA]</scope>
    <source>
        <strain evidence="2 3">DSM 27244</strain>
    </source>
</reference>
<dbReference type="AlphaFoldDB" id="A0A7W9EKW2"/>
<protein>
    <recommendedName>
        <fullName evidence="4">Lipoprotein</fullName>
    </recommendedName>
</protein>
<dbReference type="Proteomes" id="UP000557739">
    <property type="component" value="Unassembled WGS sequence"/>
</dbReference>
<organism evidence="2 3">
    <name type="scientific">Sphingomonas yantingensis</name>
    <dbReference type="NCBI Taxonomy" id="1241761"/>
    <lineage>
        <taxon>Bacteria</taxon>
        <taxon>Pseudomonadati</taxon>
        <taxon>Pseudomonadota</taxon>
        <taxon>Alphaproteobacteria</taxon>
        <taxon>Sphingomonadales</taxon>
        <taxon>Sphingomonadaceae</taxon>
        <taxon>Sphingomonas</taxon>
    </lineage>
</organism>
<keyword evidence="1" id="KW-0812">Transmembrane</keyword>
<keyword evidence="1" id="KW-1133">Transmembrane helix</keyword>
<accession>A0A7W9EKW2</accession>
<evidence type="ECO:0000256" key="1">
    <source>
        <dbReference type="SAM" id="Phobius"/>
    </source>
</evidence>
<dbReference type="EMBL" id="JACIJJ010000007">
    <property type="protein sequence ID" value="MBB5700036.1"/>
    <property type="molecule type" value="Genomic_DNA"/>
</dbReference>
<evidence type="ECO:0000313" key="2">
    <source>
        <dbReference type="EMBL" id="MBB5700036.1"/>
    </source>
</evidence>
<evidence type="ECO:0000313" key="3">
    <source>
        <dbReference type="Proteomes" id="UP000557739"/>
    </source>
</evidence>
<keyword evidence="3" id="KW-1185">Reference proteome</keyword>
<sequence>MNPLREAERGFAQCGILAVAFAAVLILLALAGCSTTGARDRALIAAGQAAATLPAMSDAELTCDVEPRAPSPKGAAARVRESQVTNYILDLREAGADCRDKLGVARRVWRKVEDVRSRAVPPR</sequence>
<dbReference type="PROSITE" id="PS51257">
    <property type="entry name" value="PROKAR_LIPOPROTEIN"/>
    <property type="match status" value="1"/>
</dbReference>
<evidence type="ECO:0008006" key="4">
    <source>
        <dbReference type="Google" id="ProtNLM"/>
    </source>
</evidence>
<comment type="caution">
    <text evidence="2">The sequence shown here is derived from an EMBL/GenBank/DDBJ whole genome shotgun (WGS) entry which is preliminary data.</text>
</comment>
<proteinExistence type="predicted"/>
<name>A0A7W9EKW2_9SPHN</name>
<dbReference type="RefSeq" id="WP_184030948.1">
    <property type="nucleotide sequence ID" value="NZ_JACIJJ010000007.1"/>
</dbReference>
<keyword evidence="1" id="KW-0472">Membrane</keyword>